<dbReference type="EMBL" id="UINC01038577">
    <property type="protein sequence ID" value="SVB35787.1"/>
    <property type="molecule type" value="Genomic_DNA"/>
</dbReference>
<reference evidence="2" key="1">
    <citation type="submission" date="2018-05" db="EMBL/GenBank/DDBJ databases">
        <authorList>
            <person name="Lanie J.A."/>
            <person name="Ng W.-L."/>
            <person name="Kazmierczak K.M."/>
            <person name="Andrzejewski T.M."/>
            <person name="Davidsen T.M."/>
            <person name="Wayne K.J."/>
            <person name="Tettelin H."/>
            <person name="Glass J.I."/>
            <person name="Rusch D."/>
            <person name="Podicherti R."/>
            <person name="Tsui H.-C.T."/>
            <person name="Winkler M.E."/>
        </authorList>
    </citation>
    <scope>NUCLEOTIDE SEQUENCE</scope>
</reference>
<feature type="transmembrane region" description="Helical" evidence="1">
    <location>
        <begin position="181"/>
        <end position="206"/>
    </location>
</feature>
<evidence type="ECO:0008006" key="3">
    <source>
        <dbReference type="Google" id="ProtNLM"/>
    </source>
</evidence>
<dbReference type="Gene3D" id="1.20.1250.20">
    <property type="entry name" value="MFS general substrate transporter like domains"/>
    <property type="match status" value="1"/>
</dbReference>
<keyword evidence="1" id="KW-1133">Transmembrane helix</keyword>
<dbReference type="PANTHER" id="PTHR23521:SF3">
    <property type="entry name" value="MFS TRANSPORTER"/>
    <property type="match status" value="1"/>
</dbReference>
<feature type="transmembrane region" description="Helical" evidence="1">
    <location>
        <begin position="142"/>
        <end position="161"/>
    </location>
</feature>
<feature type="transmembrane region" description="Helical" evidence="1">
    <location>
        <begin position="20"/>
        <end position="43"/>
    </location>
</feature>
<feature type="transmembrane region" description="Helical" evidence="1">
    <location>
        <begin position="113"/>
        <end position="136"/>
    </location>
</feature>
<dbReference type="GO" id="GO:0005886">
    <property type="term" value="C:plasma membrane"/>
    <property type="evidence" value="ECO:0007669"/>
    <property type="project" value="TreeGrafter"/>
</dbReference>
<keyword evidence="1" id="KW-0812">Transmembrane</keyword>
<evidence type="ECO:0000256" key="1">
    <source>
        <dbReference type="SAM" id="Phobius"/>
    </source>
</evidence>
<protein>
    <recommendedName>
        <fullName evidence="3">Major facilitator superfamily (MFS) profile domain-containing protein</fullName>
    </recommendedName>
</protein>
<proteinExistence type="predicted"/>
<dbReference type="AlphaFoldDB" id="A0A382DDQ6"/>
<organism evidence="2">
    <name type="scientific">marine metagenome</name>
    <dbReference type="NCBI Taxonomy" id="408172"/>
    <lineage>
        <taxon>unclassified sequences</taxon>
        <taxon>metagenomes</taxon>
        <taxon>ecological metagenomes</taxon>
    </lineage>
</organism>
<sequence>MVGNGLQRILLPIRGQAEGIGPGAMGMVMAFHFGGYLFGARIITRLLAAVGHIRVFAALASTASAAVLVNAVLVNSVTWSLAYFVGGFCNAGVLVVLESWLNDRASNQTRGRILGFYMMVMMGATAGGQLLVNVGAPEGFELFVLSSVLISLAVIPVTLSASSAPPVTTAEPMPIRELYRIVPSAIVGLFFCSFVQSAATSMGAVFGTESGMATSK</sequence>
<dbReference type="PANTHER" id="PTHR23521">
    <property type="entry name" value="TRANSPORTER MFS SUPERFAMILY"/>
    <property type="match status" value="1"/>
</dbReference>
<keyword evidence="1" id="KW-0472">Membrane</keyword>
<accession>A0A382DDQ6</accession>
<feature type="non-terminal residue" evidence="2">
    <location>
        <position position="216"/>
    </location>
</feature>
<dbReference type="InterPro" id="IPR036259">
    <property type="entry name" value="MFS_trans_sf"/>
</dbReference>
<feature type="transmembrane region" description="Helical" evidence="1">
    <location>
        <begin position="55"/>
        <end position="74"/>
    </location>
</feature>
<gene>
    <name evidence="2" type="ORF">METZ01_LOCUS188641</name>
</gene>
<name>A0A382DDQ6_9ZZZZ</name>
<dbReference type="SUPFAM" id="SSF103473">
    <property type="entry name" value="MFS general substrate transporter"/>
    <property type="match status" value="1"/>
</dbReference>
<feature type="transmembrane region" description="Helical" evidence="1">
    <location>
        <begin position="80"/>
        <end position="101"/>
    </location>
</feature>
<evidence type="ECO:0000313" key="2">
    <source>
        <dbReference type="EMBL" id="SVB35787.1"/>
    </source>
</evidence>